<sequence length="200" mass="23258">MGHPPTNPHLHRGTIWKRINRTIPTHCPRILGQQHRSHAPQAKLSTACNPVFTAFVLVAKDWRRKKGEEIRPMHAEVADQKLLSVRLSLLCSLLDHFNGWDRTTDILWFFVSSPHQPGLRNHKAKMRSEIRWDGTGPHRHHCRCLLGRFLLSIFSFFASVAVSADVERCRNCYERNFLTSMSILFFLRFPSVHRIVSYLN</sequence>
<gene>
    <name evidence="1" type="ORF">K431DRAFT_104778</name>
</gene>
<keyword evidence="2" id="KW-1185">Reference proteome</keyword>
<dbReference type="EMBL" id="MU003806">
    <property type="protein sequence ID" value="KAF2719823.1"/>
    <property type="molecule type" value="Genomic_DNA"/>
</dbReference>
<reference evidence="1" key="1">
    <citation type="journal article" date="2020" name="Stud. Mycol.">
        <title>101 Dothideomycetes genomes: a test case for predicting lifestyles and emergence of pathogens.</title>
        <authorList>
            <person name="Haridas S."/>
            <person name="Albert R."/>
            <person name="Binder M."/>
            <person name="Bloem J."/>
            <person name="Labutti K."/>
            <person name="Salamov A."/>
            <person name="Andreopoulos B."/>
            <person name="Baker S."/>
            <person name="Barry K."/>
            <person name="Bills G."/>
            <person name="Bluhm B."/>
            <person name="Cannon C."/>
            <person name="Castanera R."/>
            <person name="Culley D."/>
            <person name="Daum C."/>
            <person name="Ezra D."/>
            <person name="Gonzalez J."/>
            <person name="Henrissat B."/>
            <person name="Kuo A."/>
            <person name="Liang C."/>
            <person name="Lipzen A."/>
            <person name="Lutzoni F."/>
            <person name="Magnuson J."/>
            <person name="Mondo S."/>
            <person name="Nolan M."/>
            <person name="Ohm R."/>
            <person name="Pangilinan J."/>
            <person name="Park H.-J."/>
            <person name="Ramirez L."/>
            <person name="Alfaro M."/>
            <person name="Sun H."/>
            <person name="Tritt A."/>
            <person name="Yoshinaga Y."/>
            <person name="Zwiers L.-H."/>
            <person name="Turgeon B."/>
            <person name="Goodwin S."/>
            <person name="Spatafora J."/>
            <person name="Crous P."/>
            <person name="Grigoriev I."/>
        </authorList>
    </citation>
    <scope>NUCLEOTIDE SEQUENCE</scope>
    <source>
        <strain evidence="1">CBS 116435</strain>
    </source>
</reference>
<evidence type="ECO:0000313" key="2">
    <source>
        <dbReference type="Proteomes" id="UP000799441"/>
    </source>
</evidence>
<evidence type="ECO:0000313" key="1">
    <source>
        <dbReference type="EMBL" id="KAF2719823.1"/>
    </source>
</evidence>
<proteinExistence type="predicted"/>
<dbReference type="AlphaFoldDB" id="A0A9P4Q3C4"/>
<protein>
    <submittedName>
        <fullName evidence="1">Uncharacterized protein</fullName>
    </submittedName>
</protein>
<dbReference type="Proteomes" id="UP000799441">
    <property type="component" value="Unassembled WGS sequence"/>
</dbReference>
<organism evidence="1 2">
    <name type="scientific">Polychaeton citri CBS 116435</name>
    <dbReference type="NCBI Taxonomy" id="1314669"/>
    <lineage>
        <taxon>Eukaryota</taxon>
        <taxon>Fungi</taxon>
        <taxon>Dikarya</taxon>
        <taxon>Ascomycota</taxon>
        <taxon>Pezizomycotina</taxon>
        <taxon>Dothideomycetes</taxon>
        <taxon>Dothideomycetidae</taxon>
        <taxon>Capnodiales</taxon>
        <taxon>Capnodiaceae</taxon>
        <taxon>Polychaeton</taxon>
    </lineage>
</organism>
<comment type="caution">
    <text evidence="1">The sequence shown here is derived from an EMBL/GenBank/DDBJ whole genome shotgun (WGS) entry which is preliminary data.</text>
</comment>
<name>A0A9P4Q3C4_9PEZI</name>
<accession>A0A9P4Q3C4</accession>